<protein>
    <recommendedName>
        <fullName evidence="4">DUF2844 domain-containing protein</fullName>
    </recommendedName>
</protein>
<dbReference type="Proteomes" id="UP000070578">
    <property type="component" value="Unassembled WGS sequence"/>
</dbReference>
<feature type="chain" id="PRO_5007483921" description="DUF2844 domain-containing protein" evidence="1">
    <location>
        <begin position="37"/>
        <end position="173"/>
    </location>
</feature>
<organism evidence="2 3">
    <name type="scientific">Candidatus Gallionella acididurans</name>
    <dbReference type="NCBI Taxonomy" id="1796491"/>
    <lineage>
        <taxon>Bacteria</taxon>
        <taxon>Pseudomonadati</taxon>
        <taxon>Pseudomonadota</taxon>
        <taxon>Betaproteobacteria</taxon>
        <taxon>Nitrosomonadales</taxon>
        <taxon>Gallionellaceae</taxon>
        <taxon>Gallionella</taxon>
    </lineage>
</organism>
<sequence>MNMLSSTMNKHAIIKTAAFRLLVTLLAMCSATAAHASLGGNSASVEADRLHMNAAAAVYMPKTPPKTPSAGSYTVTETVLLSGTRVRQYVSAAGVVFGVAWAGPFMPDLRQLLGPSFDTMVARQANQSNAGHRHFGVHEPGLVIESGGHPRSFAGRAYLPASVPAGVNVQDIQ</sequence>
<reference evidence="2 3" key="1">
    <citation type="submission" date="2016-02" db="EMBL/GenBank/DDBJ databases">
        <authorList>
            <person name="Wen L."/>
            <person name="He K."/>
            <person name="Yang H."/>
        </authorList>
    </citation>
    <scope>NUCLEOTIDE SEQUENCE [LARGE SCALE GENOMIC DNA]</scope>
    <source>
        <strain evidence="2">ShG14-8</strain>
    </source>
</reference>
<dbReference type="EMBL" id="LSLI01000046">
    <property type="protein sequence ID" value="KXS31997.1"/>
    <property type="molecule type" value="Genomic_DNA"/>
</dbReference>
<evidence type="ECO:0008006" key="4">
    <source>
        <dbReference type="Google" id="ProtNLM"/>
    </source>
</evidence>
<reference evidence="2 3" key="2">
    <citation type="submission" date="2016-03" db="EMBL/GenBank/DDBJ databases">
        <title>New uncultured bacterium of the family Gallionellaceae from acid mine drainage: description and reconstruction of genome based on metagenomic analysis of microbial community.</title>
        <authorList>
            <person name="Kadnikov V."/>
            <person name="Ivasenko D."/>
            <person name="Beletsky A."/>
            <person name="Mardanov A."/>
            <person name="Danilova E."/>
            <person name="Pimenov N."/>
            <person name="Karnachuk O."/>
            <person name="Ravin N."/>
        </authorList>
    </citation>
    <scope>NUCLEOTIDE SEQUENCE [LARGE SCALE GENOMIC DNA]</scope>
    <source>
        <strain evidence="2">ShG14-8</strain>
    </source>
</reference>
<dbReference type="Pfam" id="PF11005">
    <property type="entry name" value="DUF2844"/>
    <property type="match status" value="1"/>
</dbReference>
<keyword evidence="1" id="KW-0732">Signal</keyword>
<evidence type="ECO:0000313" key="3">
    <source>
        <dbReference type="Proteomes" id="UP000070578"/>
    </source>
</evidence>
<accession>A0A139BSM6</accession>
<dbReference type="InterPro" id="IPR021267">
    <property type="entry name" value="DUF2844"/>
</dbReference>
<gene>
    <name evidence="2" type="ORF">AWT59_1865</name>
</gene>
<comment type="caution">
    <text evidence="2">The sequence shown here is derived from an EMBL/GenBank/DDBJ whole genome shotgun (WGS) entry which is preliminary data.</text>
</comment>
<name>A0A139BSM6_9PROT</name>
<feature type="signal peptide" evidence="1">
    <location>
        <begin position="1"/>
        <end position="36"/>
    </location>
</feature>
<evidence type="ECO:0000313" key="2">
    <source>
        <dbReference type="EMBL" id="KXS31997.1"/>
    </source>
</evidence>
<dbReference type="AlphaFoldDB" id="A0A139BSM6"/>
<proteinExistence type="predicted"/>
<evidence type="ECO:0000256" key="1">
    <source>
        <dbReference type="SAM" id="SignalP"/>
    </source>
</evidence>